<evidence type="ECO:0008006" key="14">
    <source>
        <dbReference type="Google" id="ProtNLM"/>
    </source>
</evidence>
<feature type="coiled-coil region" evidence="9">
    <location>
        <begin position="860"/>
        <end position="963"/>
    </location>
</feature>
<dbReference type="InterPro" id="IPR004009">
    <property type="entry name" value="SH3_Myosin"/>
</dbReference>
<keyword evidence="3 8" id="KW-0067">ATP-binding</keyword>
<name>A0AA39ICM6_9BILA</name>
<dbReference type="Gene3D" id="3.40.850.10">
    <property type="entry name" value="Kinesin motor domain"/>
    <property type="match status" value="1"/>
</dbReference>
<dbReference type="SMART" id="SM00242">
    <property type="entry name" value="MYSc"/>
    <property type="match status" value="1"/>
</dbReference>
<evidence type="ECO:0000256" key="6">
    <source>
        <dbReference type="ARBA" id="ARBA00023175"/>
    </source>
</evidence>
<dbReference type="GO" id="GO:0016020">
    <property type="term" value="C:membrane"/>
    <property type="evidence" value="ECO:0007669"/>
    <property type="project" value="TreeGrafter"/>
</dbReference>
<dbReference type="Gene3D" id="3.30.70.1590">
    <property type="match status" value="1"/>
</dbReference>
<feature type="domain" description="Myosin motor" evidence="10">
    <location>
        <begin position="88"/>
        <end position="795"/>
    </location>
</feature>
<dbReference type="Pfam" id="PF00063">
    <property type="entry name" value="Myosin_head"/>
    <property type="match status" value="1"/>
</dbReference>
<feature type="region of interest" description="Actin-binding" evidence="8">
    <location>
        <begin position="670"/>
        <end position="692"/>
    </location>
</feature>
<dbReference type="Gene3D" id="4.10.270.10">
    <property type="entry name" value="Myosin, subunit A"/>
    <property type="match status" value="1"/>
</dbReference>
<proteinExistence type="inferred from homology"/>
<evidence type="ECO:0000259" key="11">
    <source>
        <dbReference type="PROSITE" id="PS51844"/>
    </source>
</evidence>
<evidence type="ECO:0000256" key="5">
    <source>
        <dbReference type="ARBA" id="ARBA00023123"/>
    </source>
</evidence>
<dbReference type="GO" id="GO:0016459">
    <property type="term" value="C:myosin complex"/>
    <property type="evidence" value="ECO:0007669"/>
    <property type="project" value="UniProtKB-KW"/>
</dbReference>
<feature type="coiled-coil region" evidence="9">
    <location>
        <begin position="1004"/>
        <end position="1157"/>
    </location>
</feature>
<keyword evidence="2 8" id="KW-0547">Nucleotide-binding</keyword>
<keyword evidence="5 8" id="KW-0518">Myosin</keyword>
<dbReference type="PANTHER" id="PTHR13140:SF857">
    <property type="entry name" value="MYOSIN-11"/>
    <property type="match status" value="1"/>
</dbReference>
<dbReference type="PROSITE" id="PS51844">
    <property type="entry name" value="SH3_LIKE"/>
    <property type="match status" value="1"/>
</dbReference>
<dbReference type="GO" id="GO:0007015">
    <property type="term" value="P:actin filament organization"/>
    <property type="evidence" value="ECO:0007669"/>
    <property type="project" value="TreeGrafter"/>
</dbReference>
<gene>
    <name evidence="12" type="ORF">QR680_015117</name>
</gene>
<dbReference type="Gene3D" id="1.10.10.820">
    <property type="match status" value="1"/>
</dbReference>
<dbReference type="FunFam" id="1.10.10.820:FF:000001">
    <property type="entry name" value="Myosin heavy chain"/>
    <property type="match status" value="1"/>
</dbReference>
<evidence type="ECO:0000259" key="10">
    <source>
        <dbReference type="PROSITE" id="PS51456"/>
    </source>
</evidence>
<dbReference type="InterPro" id="IPR008989">
    <property type="entry name" value="Myosin_S1_N"/>
</dbReference>
<dbReference type="Gene3D" id="2.30.30.360">
    <property type="entry name" value="Myosin S1 fragment, N-terminal"/>
    <property type="match status" value="1"/>
</dbReference>
<evidence type="ECO:0000313" key="12">
    <source>
        <dbReference type="EMBL" id="KAK0421215.1"/>
    </source>
</evidence>
<keyword evidence="4 9" id="KW-0175">Coiled coil</keyword>
<dbReference type="FunFam" id="1.20.120.720:FF:000001">
    <property type="entry name" value="Myosin heavy chain, muscle"/>
    <property type="match status" value="1"/>
</dbReference>
<dbReference type="InterPro" id="IPR027417">
    <property type="entry name" value="P-loop_NTPase"/>
</dbReference>
<dbReference type="Proteomes" id="UP001175271">
    <property type="component" value="Unassembled WGS sequence"/>
</dbReference>
<dbReference type="GO" id="GO:0005863">
    <property type="term" value="C:striated muscle myosin thick filament"/>
    <property type="evidence" value="ECO:0007669"/>
    <property type="project" value="UniProtKB-ARBA"/>
</dbReference>
<keyword evidence="7 8" id="KW-0009">Actin-binding</keyword>
<evidence type="ECO:0000256" key="1">
    <source>
        <dbReference type="ARBA" id="ARBA00008314"/>
    </source>
</evidence>
<dbReference type="FunFam" id="1.20.58.530:FF:000001">
    <property type="entry name" value="Myosin heavy chain"/>
    <property type="match status" value="1"/>
</dbReference>
<dbReference type="FunFam" id="3.40.850.10:FF:000024">
    <property type="entry name" value="Myosin heavy chain, isoform J"/>
    <property type="match status" value="1"/>
</dbReference>
<dbReference type="PANTHER" id="PTHR13140">
    <property type="entry name" value="MYOSIN"/>
    <property type="match status" value="1"/>
</dbReference>
<dbReference type="PROSITE" id="PS51456">
    <property type="entry name" value="MYOSIN_MOTOR"/>
    <property type="match status" value="1"/>
</dbReference>
<comment type="similarity">
    <text evidence="1 8">Belongs to the TRAFAC class myosin-kinesin ATPase superfamily. Myosin family.</text>
</comment>
<evidence type="ECO:0000313" key="13">
    <source>
        <dbReference type="Proteomes" id="UP001175271"/>
    </source>
</evidence>
<dbReference type="Gene3D" id="1.20.5.340">
    <property type="match status" value="1"/>
</dbReference>
<feature type="binding site" evidence="8">
    <location>
        <begin position="181"/>
        <end position="188"/>
    </location>
    <ligand>
        <name>ATP</name>
        <dbReference type="ChEBI" id="CHEBI:30616"/>
    </ligand>
</feature>
<dbReference type="InterPro" id="IPR036961">
    <property type="entry name" value="Kinesin_motor_dom_sf"/>
</dbReference>
<accession>A0AA39ICM6</accession>
<dbReference type="GO" id="GO:0005524">
    <property type="term" value="F:ATP binding"/>
    <property type="evidence" value="ECO:0007669"/>
    <property type="project" value="UniProtKB-UniRule"/>
</dbReference>
<dbReference type="PRINTS" id="PR00193">
    <property type="entry name" value="MYOSINHEAVY"/>
</dbReference>
<reference evidence="12" key="1">
    <citation type="submission" date="2023-06" db="EMBL/GenBank/DDBJ databases">
        <title>Genomic analysis of the entomopathogenic nematode Steinernema hermaphroditum.</title>
        <authorList>
            <person name="Schwarz E.M."/>
            <person name="Heppert J.K."/>
            <person name="Baniya A."/>
            <person name="Schwartz H.T."/>
            <person name="Tan C.-H."/>
            <person name="Antoshechkin I."/>
            <person name="Sternberg P.W."/>
            <person name="Goodrich-Blair H."/>
            <person name="Dillman A.R."/>
        </authorList>
    </citation>
    <scope>NUCLEOTIDE SEQUENCE</scope>
    <source>
        <strain evidence="12">PS9179</strain>
        <tissue evidence="12">Whole animal</tissue>
    </source>
</reference>
<comment type="caution">
    <text evidence="12">The sequence shown here is derived from an EMBL/GenBank/DDBJ whole genome shotgun (WGS) entry which is preliminary data.</text>
</comment>
<evidence type="ECO:0000256" key="3">
    <source>
        <dbReference type="ARBA" id="ARBA00022840"/>
    </source>
</evidence>
<sequence length="1250" mass="144529">MPSTVNLEWLQDPGWVYLRQHDDELLKEQAARNFDNKTHTWVANAVEGFVLCEQSIVEGKQLTVKLPDGTMKKVNRDECQEINPAKYEKTEDMSNLTYLNEASVLHNLRQRYKSMMIYTYSGLFCVFINPYKLLPIYTESVMNMYVGRRRSEMPPHLFAVSDQAYRNMIHDHENQSMLITGESGAGKTENTKKVIAYFAQIGAPPKDKKLKKSVSFSDQVKGSLEDQVVQANPAIEAFGNATTNRNLNSSRFGKFIRIHFNSKGKLAGGDIAHYLLEKSRVIKQAPGERSYHIFYQIMTNKSLRHSFMLESDIRKYHFVSQAEVKIEQIDDVEEFKITDSAFDVMGFSKEEKTDLYKLCAAIMHLGEMKFKHKPREEQAEVDNVNSAKNACHLFGINVEKFIDSLLKPTVKVGTEWVTKGQTVQQVDWAVGGLAKAIYARMFSWLIERCNQTLGKASDEHSNYIGVLDIAGFEIFDRNSFEQLWINFVNEKLQQFFNHHMFVLEQEEYQREGIKWQFIDFGHDLQHCIDLIEKPLGIVSMLDEECIVPKATDMTYIEKLKAQHLDKHPNFQNARPPKGKQAEAHFSIVHYAGIVRYNAEQWLEKNKDPLNDSAVAVLKTASKESLIFKIWESYKTAVDNEEDAARGKTVCRKKGKAASFLTVSVMYRESLNSLMHMLNSTHPHFIRCIIPNEKKQSGLIDAPLVLNQLTCNGVLEGIRICRKGFPNRVTFADFRYRYAVLAADEASQNKDPAQSSQKMLDRLVSEKRINVDTFRVGSTKVFFKAGQLAKLEEMRDVALTGIIVKLQSVCRAHMALCRHQQLHKKRAAIAAIQRNVRSWIALRVWPWYKLYQRVKPMIGEMKASKAELEALEQKIKEIETEKQKEVDERGKLQDQLNKQLESNENLRNTIEMQKSDAAERQKEMENLKDLLEQEKANALKAAKLSSVKENNELEERRKVRVELEDTRLAFANSEANLHETKAHLELQKDANTKMQIRNKALEHSNNELMDTMQLTQTKLERTEQQKSQLQEQLEETEKKLRLEKKQKEEQNKLRKKQEAELKLLQDQLELIQKERDYLDQDVKKRDQELSTLKEHSHQDANLISKLQINIRQLVARIEELEEEVDNQTRACRRAERLRTDAQEELNAVTEQMAIANGQLNAQIHLNRSRQNEVNHLHRELEKKNLFHETHIADLCNLQWHTLNNLRSLSVQAQSLELEASRVLGMRKSEPNLAQYNTIADSDEDEETTSHV</sequence>
<dbReference type="CDD" id="cd01377">
    <property type="entry name" value="MYSc_class_II"/>
    <property type="match status" value="1"/>
</dbReference>
<organism evidence="12 13">
    <name type="scientific">Steinernema hermaphroditum</name>
    <dbReference type="NCBI Taxonomy" id="289476"/>
    <lineage>
        <taxon>Eukaryota</taxon>
        <taxon>Metazoa</taxon>
        <taxon>Ecdysozoa</taxon>
        <taxon>Nematoda</taxon>
        <taxon>Chromadorea</taxon>
        <taxon>Rhabditida</taxon>
        <taxon>Tylenchina</taxon>
        <taxon>Panagrolaimomorpha</taxon>
        <taxon>Strongyloidoidea</taxon>
        <taxon>Steinernematidae</taxon>
        <taxon>Steinernema</taxon>
    </lineage>
</organism>
<evidence type="ECO:0000256" key="9">
    <source>
        <dbReference type="SAM" id="Coils"/>
    </source>
</evidence>
<dbReference type="GO" id="GO:0051015">
    <property type="term" value="F:actin filament binding"/>
    <property type="evidence" value="ECO:0007669"/>
    <property type="project" value="InterPro"/>
</dbReference>
<dbReference type="Gene3D" id="1.20.120.720">
    <property type="entry name" value="Myosin VI head, motor domain, U50 subdomain"/>
    <property type="match status" value="1"/>
</dbReference>
<evidence type="ECO:0000256" key="4">
    <source>
        <dbReference type="ARBA" id="ARBA00023054"/>
    </source>
</evidence>
<dbReference type="AlphaFoldDB" id="A0AA39ICM6"/>
<evidence type="ECO:0000256" key="2">
    <source>
        <dbReference type="ARBA" id="ARBA00022741"/>
    </source>
</evidence>
<evidence type="ECO:0000256" key="8">
    <source>
        <dbReference type="PROSITE-ProRule" id="PRU00782"/>
    </source>
</evidence>
<feature type="domain" description="Myosin N-terminal SH3-like" evidence="11">
    <location>
        <begin position="35"/>
        <end position="84"/>
    </location>
</feature>
<dbReference type="SUPFAM" id="SSF52540">
    <property type="entry name" value="P-loop containing nucleoside triphosphate hydrolases"/>
    <property type="match status" value="1"/>
</dbReference>
<dbReference type="InterPro" id="IPR001609">
    <property type="entry name" value="Myosin_head_motor_dom-like"/>
</dbReference>
<keyword evidence="6 8" id="KW-0505">Motor protein</keyword>
<protein>
    <recommendedName>
        <fullName evidence="14">Myosin motor domain-containing protein</fullName>
    </recommendedName>
</protein>
<evidence type="ECO:0000256" key="7">
    <source>
        <dbReference type="ARBA" id="ARBA00023203"/>
    </source>
</evidence>
<keyword evidence="13" id="KW-1185">Reference proteome</keyword>
<dbReference type="Gene3D" id="1.20.58.530">
    <property type="match status" value="1"/>
</dbReference>
<dbReference type="EMBL" id="JAUCMV010000002">
    <property type="protein sequence ID" value="KAK0421215.1"/>
    <property type="molecule type" value="Genomic_DNA"/>
</dbReference>
<dbReference type="GO" id="GO:0000146">
    <property type="term" value="F:microfilament motor activity"/>
    <property type="evidence" value="ECO:0007669"/>
    <property type="project" value="TreeGrafter"/>
</dbReference>